<proteinExistence type="predicted"/>
<dbReference type="GO" id="GO:0003968">
    <property type="term" value="F:RNA-directed RNA polymerase activity"/>
    <property type="evidence" value="ECO:0007669"/>
    <property type="project" value="UniProtKB-KW"/>
</dbReference>
<sequence>MAKQQTCQKFVFKIHTKRLVEAKWDLTLPLDEARRNHEIISLADSTVLRWIDELNGVTDAESKARSIKRRIKMLRNEPSCLENRREIRRLYAELDAVQFKPDYMCLVVDKKNDYRRARSHKGFKINGITYRRLVGTTGGVKNSTIVFVSDRLIDEIRKRIDNGRNKGMEFIPAKLEAYRALACSASIPVTDPDGVLVVDDCFTHFKDHVIVLDDGASGEPTMVEDMEHECELCASDGFGLISYDLAQQWSEDLKLPSTASGFCVRNAFCKGMLFPFPFREFAKKIAKKNMVKDAWGDYKDINRVQMILTTSMLKLWDSYHDCDDYFENCRENHYHFSVTKTCELELDEERNLNYQFIQSYQLTNDEIRELVKPTLDEIKGVMGGDWRDALLYLRGSGMRDDPNYINSLENDYIKALMIEPEMIKDPYVQNRIRYFIKKRISQAKTGVVKVRGNFQVASGDPYALCQSIFGMEVTGLLKAGEVYSRFWNDRDVKRVACFRAPMSCHNNIVLRNLNSNDDCKNWYRYIKTVTILSAWDNTCAALNGADFDGDLIFSTDNDVLVRNKRETPTLLCVQKKGEKKIPTEDDLAESNAAGFGNDVGSTTNHITSMGDVQSQFESGSREYEELDYRIMCGQLYQQNVLDAVKGVKCKPMPRYWYDLKACTIKDDDNPDTIEDKKLWARICAHRKPYFMSYIYPAQMRDYKKYVAAARKRIEWEGYAGLDEIMQKEVKDEYDEVVIQYYLYRMPVGVNSCTMNRLCWIIEDEMEKHMAELKIHRAFDYDSLKSGEAYKNSQYYGIRPVFKDYLKYASGNSVIDNSAMKNKETGADRTEKLAMYNESMLRHLHEKCSDDNVLCDILFDMCKKNSSSVSIVWALFPDVIIKRLLEKNENKVHTLVKQDDGDIEYCGEHYKDVIVDMSESKKEDVDGSSAE</sequence>
<dbReference type="InterPro" id="IPR007855">
    <property type="entry name" value="RDRP"/>
</dbReference>
<dbReference type="GO" id="GO:0003723">
    <property type="term" value="F:RNA binding"/>
    <property type="evidence" value="ECO:0007669"/>
    <property type="project" value="UniProtKB-KW"/>
</dbReference>
<protein>
    <submittedName>
        <fullName evidence="2">RNA-dependent RNA polymerase</fullName>
    </submittedName>
</protein>
<dbReference type="PANTHER" id="PTHR23079:SF55">
    <property type="entry name" value="RNA-DIRECTED RNA POLYMERASE"/>
    <property type="match status" value="1"/>
</dbReference>
<feature type="domain" description="RDRP core" evidence="1">
    <location>
        <begin position="118"/>
        <end position="562"/>
    </location>
</feature>
<dbReference type="PANTHER" id="PTHR23079">
    <property type="entry name" value="RNA-DEPENDENT RNA POLYMERASE"/>
    <property type="match status" value="1"/>
</dbReference>
<evidence type="ECO:0000313" key="2">
    <source>
        <dbReference type="EMBL" id="DAG04684.1"/>
    </source>
</evidence>
<name>A0A8S5VD94_9CAUD</name>
<keyword evidence="2" id="KW-0808">Transferase</keyword>
<organism evidence="2">
    <name type="scientific">Siphoviridae sp. ctGa111</name>
    <dbReference type="NCBI Taxonomy" id="2825413"/>
    <lineage>
        <taxon>Viruses</taxon>
        <taxon>Duplodnaviria</taxon>
        <taxon>Heunggongvirae</taxon>
        <taxon>Uroviricota</taxon>
        <taxon>Caudoviricetes</taxon>
    </lineage>
</organism>
<keyword evidence="2" id="KW-0548">Nucleotidyltransferase</keyword>
<evidence type="ECO:0000259" key="1">
    <source>
        <dbReference type="Pfam" id="PF05183"/>
    </source>
</evidence>
<dbReference type="Pfam" id="PF05183">
    <property type="entry name" value="RdRP"/>
    <property type="match status" value="1"/>
</dbReference>
<reference evidence="2" key="1">
    <citation type="journal article" date="2021" name="Proc. Natl. Acad. Sci. U.S.A.">
        <title>A Catalog of Tens of Thousands of Viruses from Human Metagenomes Reveals Hidden Associations with Chronic Diseases.</title>
        <authorList>
            <person name="Tisza M.J."/>
            <person name="Buck C.B."/>
        </authorList>
    </citation>
    <scope>NUCLEOTIDE SEQUENCE</scope>
    <source>
        <strain evidence="2">CtGa111</strain>
    </source>
</reference>
<accession>A0A8S5VD94</accession>
<dbReference type="InterPro" id="IPR057596">
    <property type="entry name" value="RDRP_core"/>
</dbReference>
<keyword evidence="2" id="KW-0696">RNA-directed RNA polymerase</keyword>
<dbReference type="GO" id="GO:0030422">
    <property type="term" value="P:siRNA processing"/>
    <property type="evidence" value="ECO:0007669"/>
    <property type="project" value="TreeGrafter"/>
</dbReference>
<dbReference type="EMBL" id="BK016245">
    <property type="protein sequence ID" value="DAG04684.1"/>
    <property type="molecule type" value="Genomic_DNA"/>
</dbReference>